<protein>
    <recommendedName>
        <fullName evidence="3">DEAD/DEAH box helicase</fullName>
    </recommendedName>
</protein>
<gene>
    <name evidence="1" type="ORF">PU560_09550</name>
</gene>
<reference evidence="1" key="1">
    <citation type="submission" date="2023-02" db="EMBL/GenBank/DDBJ databases">
        <title>Georgenia sp.10Sc9-8, isolated from a soil sample collected from the Taklamakan desert.</title>
        <authorList>
            <person name="Liu S."/>
        </authorList>
    </citation>
    <scope>NUCLEOTIDE SEQUENCE</scope>
    <source>
        <strain evidence="1">10Sc9-8</strain>
    </source>
</reference>
<dbReference type="EMBL" id="JARACI010000958">
    <property type="protein sequence ID" value="MDD9206708.1"/>
    <property type="molecule type" value="Genomic_DNA"/>
</dbReference>
<accession>A0ABT5TXB5</accession>
<sequence>PYGGALPWPGSDGAHRPGRKAGAVVVLVDGALVLYVERGGATLLSFTADAVELRAAATALADTVRAGVLGRLTVRRADGRPVLGPPTALTGALEEAGFLTTPQGMRVRATAPVR</sequence>
<proteinExistence type="predicted"/>
<name>A0ABT5TXB5_9MICO</name>
<evidence type="ECO:0008006" key="3">
    <source>
        <dbReference type="Google" id="ProtNLM"/>
    </source>
</evidence>
<organism evidence="1 2">
    <name type="scientific">Georgenia halotolerans</name>
    <dbReference type="NCBI Taxonomy" id="3028317"/>
    <lineage>
        <taxon>Bacteria</taxon>
        <taxon>Bacillati</taxon>
        <taxon>Actinomycetota</taxon>
        <taxon>Actinomycetes</taxon>
        <taxon>Micrococcales</taxon>
        <taxon>Bogoriellaceae</taxon>
        <taxon>Georgenia</taxon>
    </lineage>
</organism>
<dbReference type="Proteomes" id="UP001165561">
    <property type="component" value="Unassembled WGS sequence"/>
</dbReference>
<evidence type="ECO:0000313" key="2">
    <source>
        <dbReference type="Proteomes" id="UP001165561"/>
    </source>
</evidence>
<evidence type="ECO:0000313" key="1">
    <source>
        <dbReference type="EMBL" id="MDD9206708.1"/>
    </source>
</evidence>
<feature type="non-terminal residue" evidence="1">
    <location>
        <position position="1"/>
    </location>
</feature>
<comment type="caution">
    <text evidence="1">The sequence shown here is derived from an EMBL/GenBank/DDBJ whole genome shotgun (WGS) entry which is preliminary data.</text>
</comment>
<keyword evidence="2" id="KW-1185">Reference proteome</keyword>